<accession>A0ABW4B939</accession>
<name>A0ABW4B939_9LACO</name>
<keyword evidence="3" id="KW-1185">Reference proteome</keyword>
<keyword evidence="1" id="KW-0472">Membrane</keyword>
<feature type="transmembrane region" description="Helical" evidence="1">
    <location>
        <begin position="92"/>
        <end position="113"/>
    </location>
</feature>
<dbReference type="EMBL" id="JBHTMO010000023">
    <property type="protein sequence ID" value="MFD1393409.1"/>
    <property type="molecule type" value="Genomic_DNA"/>
</dbReference>
<dbReference type="Pfam" id="PF12822">
    <property type="entry name" value="ECF_trnsprt"/>
    <property type="match status" value="1"/>
</dbReference>
<feature type="transmembrane region" description="Helical" evidence="1">
    <location>
        <begin position="44"/>
        <end position="72"/>
    </location>
</feature>
<evidence type="ECO:0000313" key="3">
    <source>
        <dbReference type="Proteomes" id="UP001597249"/>
    </source>
</evidence>
<protein>
    <submittedName>
        <fullName evidence="2">ECF transporter S component</fullName>
    </submittedName>
</protein>
<sequence>MQKHHATATTTLLGILGALILLQAYVPMVGYIRIFPAWPAISTIHLTVILAGVLLDVPGGAAMGLFWGAVSLFKAYTAPGDPMTLLLFQNPVIAIVPRVLVGVAAALVFRHWLKRWQGGRATTIKLALAGIAGALTNTLLVIAFTWLFFASRANQVVPGASAANLAWLLIGAFAINALAEAAMAAVVTPLLGKALLAVRRRARR</sequence>
<evidence type="ECO:0000256" key="1">
    <source>
        <dbReference type="SAM" id="Phobius"/>
    </source>
</evidence>
<comment type="caution">
    <text evidence="2">The sequence shown here is derived from an EMBL/GenBank/DDBJ whole genome shotgun (WGS) entry which is preliminary data.</text>
</comment>
<keyword evidence="1" id="KW-1133">Transmembrane helix</keyword>
<keyword evidence="1" id="KW-0812">Transmembrane</keyword>
<dbReference type="InterPro" id="IPR024529">
    <property type="entry name" value="ECF_trnsprt_substrate-spec"/>
</dbReference>
<evidence type="ECO:0000313" key="2">
    <source>
        <dbReference type="EMBL" id="MFD1393409.1"/>
    </source>
</evidence>
<reference evidence="3" key="1">
    <citation type="journal article" date="2019" name="Int. J. Syst. Evol. Microbiol.">
        <title>The Global Catalogue of Microorganisms (GCM) 10K type strain sequencing project: providing services to taxonomists for standard genome sequencing and annotation.</title>
        <authorList>
            <consortium name="The Broad Institute Genomics Platform"/>
            <consortium name="The Broad Institute Genome Sequencing Center for Infectious Disease"/>
            <person name="Wu L."/>
            <person name="Ma J."/>
        </authorList>
    </citation>
    <scope>NUCLEOTIDE SEQUENCE [LARGE SCALE GENOMIC DNA]</scope>
    <source>
        <strain evidence="3">CCM 8911</strain>
    </source>
</reference>
<feature type="transmembrane region" description="Helical" evidence="1">
    <location>
        <begin position="125"/>
        <end position="149"/>
    </location>
</feature>
<dbReference type="RefSeq" id="WP_125586198.1">
    <property type="nucleotide sequence ID" value="NZ_JBHTMO010000023.1"/>
</dbReference>
<gene>
    <name evidence="2" type="ORF">ACFQ3L_07460</name>
</gene>
<feature type="transmembrane region" description="Helical" evidence="1">
    <location>
        <begin position="169"/>
        <end position="196"/>
    </location>
</feature>
<organism evidence="2 3">
    <name type="scientific">Lacticaseibacillus jixianensis</name>
    <dbReference type="NCBI Taxonomy" id="2486012"/>
    <lineage>
        <taxon>Bacteria</taxon>
        <taxon>Bacillati</taxon>
        <taxon>Bacillota</taxon>
        <taxon>Bacilli</taxon>
        <taxon>Lactobacillales</taxon>
        <taxon>Lactobacillaceae</taxon>
        <taxon>Lacticaseibacillus</taxon>
    </lineage>
</organism>
<dbReference type="Proteomes" id="UP001597249">
    <property type="component" value="Unassembled WGS sequence"/>
</dbReference>
<dbReference type="Gene3D" id="1.10.1760.20">
    <property type="match status" value="1"/>
</dbReference>
<proteinExistence type="predicted"/>
<feature type="transmembrane region" description="Helical" evidence="1">
    <location>
        <begin position="12"/>
        <end position="32"/>
    </location>
</feature>